<protein>
    <recommendedName>
        <fullName evidence="3">cellulase</fullName>
        <ecNumber evidence="3">3.2.1.4</ecNumber>
    </recommendedName>
</protein>
<dbReference type="Gramene" id="PRQ60955">
    <property type="protein sequence ID" value="PRQ60955"/>
    <property type="gene ID" value="RchiOBHm_Chr0c20g0500181"/>
</dbReference>
<dbReference type="Proteomes" id="UP000238479">
    <property type="component" value="Unassembled WGS sequence"/>
</dbReference>
<evidence type="ECO:0000259" key="10">
    <source>
        <dbReference type="Pfam" id="PF00759"/>
    </source>
</evidence>
<evidence type="ECO:0000256" key="7">
    <source>
        <dbReference type="ARBA" id="ARBA00023295"/>
    </source>
</evidence>
<reference evidence="11 12" key="1">
    <citation type="journal article" date="2018" name="Nat. Genet.">
        <title>The Rosa genome provides new insights in the design of modern roses.</title>
        <authorList>
            <person name="Bendahmane M."/>
        </authorList>
    </citation>
    <scope>NUCLEOTIDE SEQUENCE [LARGE SCALE GENOMIC DNA]</scope>
    <source>
        <strain evidence="12">cv. Old Blush</strain>
    </source>
</reference>
<feature type="chain" id="PRO_5015164073" description="cellulase" evidence="9">
    <location>
        <begin position="24"/>
        <end position="198"/>
    </location>
</feature>
<evidence type="ECO:0000256" key="4">
    <source>
        <dbReference type="ARBA" id="ARBA00022801"/>
    </source>
</evidence>
<comment type="catalytic activity">
    <reaction evidence="1">
        <text>Endohydrolysis of (1-&gt;4)-beta-D-glucosidic linkages in cellulose, lichenin and cereal beta-D-glucans.</text>
        <dbReference type="EC" id="3.2.1.4"/>
    </reaction>
</comment>
<evidence type="ECO:0000256" key="3">
    <source>
        <dbReference type="ARBA" id="ARBA00012601"/>
    </source>
</evidence>
<dbReference type="AlphaFoldDB" id="A0A2P6SQK1"/>
<dbReference type="EC" id="3.2.1.4" evidence="3"/>
<dbReference type="Gene3D" id="1.50.10.10">
    <property type="match status" value="1"/>
</dbReference>
<dbReference type="OMA" id="AYKIDER"/>
<evidence type="ECO:0000256" key="5">
    <source>
        <dbReference type="ARBA" id="ARBA00023001"/>
    </source>
</evidence>
<keyword evidence="9" id="KW-0732">Signal</keyword>
<accession>A0A2P6SQK1</accession>
<dbReference type="InterPro" id="IPR012341">
    <property type="entry name" value="6hp_glycosidase-like_sf"/>
</dbReference>
<keyword evidence="7 11" id="KW-0326">Glycosidase</keyword>
<keyword evidence="8" id="KW-0624">Polysaccharide degradation</keyword>
<name>A0A2P6SQK1_ROSCH</name>
<dbReference type="GO" id="GO:0008810">
    <property type="term" value="F:cellulase activity"/>
    <property type="evidence" value="ECO:0007669"/>
    <property type="project" value="UniProtKB-EC"/>
</dbReference>
<evidence type="ECO:0000256" key="1">
    <source>
        <dbReference type="ARBA" id="ARBA00000966"/>
    </source>
</evidence>
<dbReference type="GO" id="GO:0030245">
    <property type="term" value="P:cellulose catabolic process"/>
    <property type="evidence" value="ECO:0007669"/>
    <property type="project" value="UniProtKB-KW"/>
</dbReference>
<dbReference type="EMBL" id="PDCK01000019">
    <property type="protein sequence ID" value="PRQ60955.1"/>
    <property type="molecule type" value="Genomic_DNA"/>
</dbReference>
<keyword evidence="5" id="KW-0136">Cellulose degradation</keyword>
<dbReference type="InterPro" id="IPR008928">
    <property type="entry name" value="6-hairpin_glycosidase_sf"/>
</dbReference>
<sequence>MASIHVLGLVCFSLFLSTHSVLAAIDYGQALTKSLLYYEAQRSGKLPPEQRVQWRGDSALKDGNDTGVNLDGGYYDSGDNVKFGFPMAFTITMLSWTIEFASKLETKNELSNALDAIKWGTDYLIKAHAQPNVLYGEVGDGGSDHACWQRPEDMTTHGHPSRSMSSIQVLILLVKPQLLLPQLPLLSRIKTLHILASS</sequence>
<organism evidence="11 12">
    <name type="scientific">Rosa chinensis</name>
    <name type="common">China rose</name>
    <dbReference type="NCBI Taxonomy" id="74649"/>
    <lineage>
        <taxon>Eukaryota</taxon>
        <taxon>Viridiplantae</taxon>
        <taxon>Streptophyta</taxon>
        <taxon>Embryophyta</taxon>
        <taxon>Tracheophyta</taxon>
        <taxon>Spermatophyta</taxon>
        <taxon>Magnoliopsida</taxon>
        <taxon>eudicotyledons</taxon>
        <taxon>Gunneridae</taxon>
        <taxon>Pentapetalae</taxon>
        <taxon>rosids</taxon>
        <taxon>fabids</taxon>
        <taxon>Rosales</taxon>
        <taxon>Rosaceae</taxon>
        <taxon>Rosoideae</taxon>
        <taxon>Rosoideae incertae sedis</taxon>
        <taxon>Rosa</taxon>
    </lineage>
</organism>
<proteinExistence type="inferred from homology"/>
<comment type="caution">
    <text evidence="11">The sequence shown here is derived from an EMBL/GenBank/DDBJ whole genome shotgun (WGS) entry which is preliminary data.</text>
</comment>
<comment type="similarity">
    <text evidence="2">Belongs to the glycosyl hydrolase 9 (cellulase E) family.</text>
</comment>
<gene>
    <name evidence="11" type="ORF">RchiOBHm_Chr0c20g0500181</name>
</gene>
<dbReference type="STRING" id="74649.A0A2P6SQK1"/>
<dbReference type="SUPFAM" id="SSF48208">
    <property type="entry name" value="Six-hairpin glycosidases"/>
    <property type="match status" value="1"/>
</dbReference>
<evidence type="ECO:0000256" key="2">
    <source>
        <dbReference type="ARBA" id="ARBA00007072"/>
    </source>
</evidence>
<feature type="domain" description="Glycoside hydrolase family 9" evidence="10">
    <location>
        <begin position="27"/>
        <end position="164"/>
    </location>
</feature>
<keyword evidence="4 11" id="KW-0378">Hydrolase</keyword>
<evidence type="ECO:0000256" key="8">
    <source>
        <dbReference type="ARBA" id="ARBA00023326"/>
    </source>
</evidence>
<keyword evidence="6" id="KW-0119">Carbohydrate metabolism</keyword>
<evidence type="ECO:0000313" key="11">
    <source>
        <dbReference type="EMBL" id="PRQ60955.1"/>
    </source>
</evidence>
<evidence type="ECO:0000256" key="6">
    <source>
        <dbReference type="ARBA" id="ARBA00023277"/>
    </source>
</evidence>
<feature type="signal peptide" evidence="9">
    <location>
        <begin position="1"/>
        <end position="23"/>
    </location>
</feature>
<dbReference type="InterPro" id="IPR001701">
    <property type="entry name" value="Glyco_hydro_9"/>
</dbReference>
<evidence type="ECO:0000256" key="9">
    <source>
        <dbReference type="SAM" id="SignalP"/>
    </source>
</evidence>
<dbReference type="PANTHER" id="PTHR22298">
    <property type="entry name" value="ENDO-1,4-BETA-GLUCANASE"/>
    <property type="match status" value="1"/>
</dbReference>
<keyword evidence="12" id="KW-1185">Reference proteome</keyword>
<dbReference type="Pfam" id="PF00759">
    <property type="entry name" value="Glyco_hydro_9"/>
    <property type="match status" value="1"/>
</dbReference>
<evidence type="ECO:0000313" key="12">
    <source>
        <dbReference type="Proteomes" id="UP000238479"/>
    </source>
</evidence>